<proteinExistence type="predicted"/>
<dbReference type="Proteomes" id="UP001611415">
    <property type="component" value="Unassembled WGS sequence"/>
</dbReference>
<evidence type="ECO:0000256" key="1">
    <source>
        <dbReference type="SAM" id="MobiDB-lite"/>
    </source>
</evidence>
<gene>
    <name evidence="2" type="ORF">ACH49W_34270</name>
</gene>
<organism evidence="2 3">
    <name type="scientific">Nocardia xishanensis</name>
    <dbReference type="NCBI Taxonomy" id="238964"/>
    <lineage>
        <taxon>Bacteria</taxon>
        <taxon>Bacillati</taxon>
        <taxon>Actinomycetota</taxon>
        <taxon>Actinomycetes</taxon>
        <taxon>Mycobacteriales</taxon>
        <taxon>Nocardiaceae</taxon>
        <taxon>Nocardia</taxon>
    </lineage>
</organism>
<sequence length="431" mass="44112">MTGMFGGMFSWSAGDMGSAMLESLTDWIAGEEREPGIRPGDIQGQFNRQRDDVRAKADDAGFEGAFHPQEVLKQDEFEKDDVATLRIKVDAIDLTAVGNLITAWQAVGDRARESLGTFTTAITRLTEDGVWQGASSDAAVAGVRDYASHGAQLPNAATLTSNKLAELKTGLEPTKLLVPHAPDDRSFTDNARSWIAGRGWRRNSEAQDTAKTEALRVLTTVFAPVIRESDTNVPVLPQPYNPVQPGDQPPITGPGPGPGGPGPGPGGPGPGGTPTESKPETPTVDPDDSDQTNPSGTNSTSTDPASTNPASTTPAATPTTNPAGLPDRPGPGPGTPGPPGPGGTPAVPSPGRSIRGVPVTATTGVPGSAASPATRAAMSGLGGLGAPGARGGRSEDESGKGVPDYLITKEHGEELTGLTDLPKTVPPVIGE</sequence>
<accession>A0ABW7XBD2</accession>
<dbReference type="RefSeq" id="WP_357410805.1">
    <property type="nucleotide sequence ID" value="NZ_JBEYCD010000023.1"/>
</dbReference>
<feature type="compositionally biased region" description="Gly residues" evidence="1">
    <location>
        <begin position="380"/>
        <end position="391"/>
    </location>
</feature>
<comment type="caution">
    <text evidence="2">The sequence shown here is derived from an EMBL/GenBank/DDBJ whole genome shotgun (WGS) entry which is preliminary data.</text>
</comment>
<name>A0ABW7XBD2_9NOCA</name>
<evidence type="ECO:0008006" key="4">
    <source>
        <dbReference type="Google" id="ProtNLM"/>
    </source>
</evidence>
<feature type="compositionally biased region" description="Pro residues" evidence="1">
    <location>
        <begin position="236"/>
        <end position="268"/>
    </location>
</feature>
<reference evidence="2 3" key="1">
    <citation type="submission" date="2024-10" db="EMBL/GenBank/DDBJ databases">
        <title>The Natural Products Discovery Center: Release of the First 8490 Sequenced Strains for Exploring Actinobacteria Biosynthetic Diversity.</title>
        <authorList>
            <person name="Kalkreuter E."/>
            <person name="Kautsar S.A."/>
            <person name="Yang D."/>
            <person name="Bader C.D."/>
            <person name="Teijaro C.N."/>
            <person name="Fluegel L."/>
            <person name="Davis C.M."/>
            <person name="Simpson J.R."/>
            <person name="Lauterbach L."/>
            <person name="Steele A.D."/>
            <person name="Gui C."/>
            <person name="Meng S."/>
            <person name="Li G."/>
            <person name="Viehrig K."/>
            <person name="Ye F."/>
            <person name="Su P."/>
            <person name="Kiefer A.F."/>
            <person name="Nichols A."/>
            <person name="Cepeda A.J."/>
            <person name="Yan W."/>
            <person name="Fan B."/>
            <person name="Jiang Y."/>
            <person name="Adhikari A."/>
            <person name="Zheng C.-J."/>
            <person name="Schuster L."/>
            <person name="Cowan T.M."/>
            <person name="Smanski M.J."/>
            <person name="Chevrette M.G."/>
            <person name="De Carvalho L.P.S."/>
            <person name="Shen B."/>
        </authorList>
    </citation>
    <scope>NUCLEOTIDE SEQUENCE [LARGE SCALE GENOMIC DNA]</scope>
    <source>
        <strain evidence="2 3">NPDC019275</strain>
    </source>
</reference>
<feature type="region of interest" description="Disordered" evidence="1">
    <location>
        <begin position="232"/>
        <end position="431"/>
    </location>
</feature>
<dbReference type="EMBL" id="JBIRYO010000039">
    <property type="protein sequence ID" value="MFI2478448.1"/>
    <property type="molecule type" value="Genomic_DNA"/>
</dbReference>
<feature type="compositionally biased region" description="Pro residues" evidence="1">
    <location>
        <begin position="328"/>
        <end position="342"/>
    </location>
</feature>
<protein>
    <recommendedName>
        <fullName evidence="4">PPE family protein</fullName>
    </recommendedName>
</protein>
<feature type="compositionally biased region" description="Low complexity" evidence="1">
    <location>
        <begin position="297"/>
        <end position="327"/>
    </location>
</feature>
<keyword evidence="3" id="KW-1185">Reference proteome</keyword>
<evidence type="ECO:0000313" key="3">
    <source>
        <dbReference type="Proteomes" id="UP001611415"/>
    </source>
</evidence>
<evidence type="ECO:0000313" key="2">
    <source>
        <dbReference type="EMBL" id="MFI2478448.1"/>
    </source>
</evidence>